<organism evidence="2 3">
    <name type="scientific">Neoroseomonas terrae</name>
    <dbReference type="NCBI Taxonomy" id="424799"/>
    <lineage>
        <taxon>Bacteria</taxon>
        <taxon>Pseudomonadati</taxon>
        <taxon>Pseudomonadota</taxon>
        <taxon>Alphaproteobacteria</taxon>
        <taxon>Acetobacterales</taxon>
        <taxon>Acetobacteraceae</taxon>
        <taxon>Neoroseomonas</taxon>
    </lineage>
</organism>
<evidence type="ECO:0000313" key="2">
    <source>
        <dbReference type="EMBL" id="MBR0652595.1"/>
    </source>
</evidence>
<reference evidence="3" key="1">
    <citation type="journal article" date="2021" name="Syst. Appl. Microbiol.">
        <title>Roseomonas hellenica sp. nov., isolated from roots of wild-growing Alkanna tinctoria.</title>
        <authorList>
            <person name="Rat A."/>
            <person name="Naranjo H.D."/>
            <person name="Lebbe L."/>
            <person name="Cnockaert M."/>
            <person name="Krigas N."/>
            <person name="Grigoriadou K."/>
            <person name="Maloupa E."/>
            <person name="Willems A."/>
        </authorList>
    </citation>
    <scope>NUCLEOTIDE SEQUENCE [LARGE SCALE GENOMIC DNA]</scope>
    <source>
        <strain evidence="3">LMG 31159</strain>
    </source>
</reference>
<accession>A0ABS5ENR7</accession>
<gene>
    <name evidence="2" type="ORF">GXW78_23260</name>
</gene>
<evidence type="ECO:0000259" key="1">
    <source>
        <dbReference type="Pfam" id="PF08874"/>
    </source>
</evidence>
<evidence type="ECO:0000313" key="3">
    <source>
        <dbReference type="Proteomes" id="UP000698752"/>
    </source>
</evidence>
<proteinExistence type="predicted"/>
<protein>
    <submittedName>
        <fullName evidence="2">DUF1835 domain-containing protein</fullName>
    </submittedName>
</protein>
<feature type="domain" description="DUF1835" evidence="1">
    <location>
        <begin position="75"/>
        <end position="182"/>
    </location>
</feature>
<dbReference type="EMBL" id="JAAEDI010000031">
    <property type="protein sequence ID" value="MBR0652595.1"/>
    <property type="molecule type" value="Genomic_DNA"/>
</dbReference>
<dbReference type="InterPro" id="IPR014973">
    <property type="entry name" value="DUF1835"/>
</dbReference>
<sequence>MRDGDAEAQRRFRLHHPRAAQDDLLRLSEAQFVIARELGLPSWPKLKAHVEAMDRSWQRITQGEPAPDRDSATLHIRCGSDIGAALVEAGFTGDFLEYSDPFCQGPVTAAPGWLEQRVDFLTDAYGQGAGMTRETIAAKLAREEDGLASAAARYGRVVLWFEHDSYDQLILARCLSAFAEAPPRCLELISPAGYPGGTRFIGLGQLPPEALRLLWAERVPVSDCALRAGQAVWDALRAPDPRALAGIASTGTAALPQLGRAVRRHCQELPGTRDGLGLTQRLILQLVAEAPRRAGEVYSRLMMEREPLPWMTDLMFHDTVEAMRRAAEPVFSGSFEETEDRQWPQERLTATPLGRAVLAGEVDWMALRPPPRWVGGVFIPDAAPCWRWDEAMVAVTKA</sequence>
<dbReference type="Proteomes" id="UP000698752">
    <property type="component" value="Unassembled WGS sequence"/>
</dbReference>
<name>A0ABS5ENR7_9PROT</name>
<keyword evidence="3" id="KW-1185">Reference proteome</keyword>
<dbReference type="Pfam" id="PF08874">
    <property type="entry name" value="DUF1835"/>
    <property type="match status" value="1"/>
</dbReference>
<comment type="caution">
    <text evidence="2">The sequence shown here is derived from an EMBL/GenBank/DDBJ whole genome shotgun (WGS) entry which is preliminary data.</text>
</comment>